<evidence type="ECO:0000259" key="1">
    <source>
        <dbReference type="Pfam" id="PF00149"/>
    </source>
</evidence>
<dbReference type="EMBL" id="MWSK01000001">
    <property type="protein sequence ID" value="OXS80299.1"/>
    <property type="molecule type" value="Genomic_DNA"/>
</dbReference>
<dbReference type="Pfam" id="PF00149">
    <property type="entry name" value="Metallophos"/>
    <property type="match status" value="1"/>
</dbReference>
<name>A0ABX4EKG5_9BACI</name>
<organism evidence="2 3">
    <name type="scientific">Domibacillus enclensis</name>
    <dbReference type="NCBI Taxonomy" id="1017273"/>
    <lineage>
        <taxon>Bacteria</taxon>
        <taxon>Bacillati</taxon>
        <taxon>Bacillota</taxon>
        <taxon>Bacilli</taxon>
        <taxon>Bacillales</taxon>
        <taxon>Bacillaceae</taxon>
        <taxon>Domibacillus</taxon>
    </lineage>
</organism>
<dbReference type="SUPFAM" id="SSF56300">
    <property type="entry name" value="Metallo-dependent phosphatases"/>
    <property type="match status" value="1"/>
</dbReference>
<proteinExistence type="predicted"/>
<dbReference type="PANTHER" id="PTHR31302:SF32">
    <property type="entry name" value="PHOSPHOESTERASE"/>
    <property type="match status" value="1"/>
</dbReference>
<reference evidence="3" key="1">
    <citation type="submission" date="2017-03" db="EMBL/GenBank/DDBJ databases">
        <title>Bacillus sp. V-88(T) DSM27956, whole genome shotgun sequencing project.</title>
        <authorList>
            <person name="Dastager S.G."/>
            <person name="Neurgaonkar P.S."/>
            <person name="Dharne M.S."/>
        </authorList>
    </citation>
    <scope>NUCLEOTIDE SEQUENCE [LARGE SCALE GENOMIC DNA]</scope>
    <source>
        <strain evidence="3">DSM 25145</strain>
    </source>
</reference>
<dbReference type="Proteomes" id="UP000215545">
    <property type="component" value="Unassembled WGS sequence"/>
</dbReference>
<feature type="domain" description="Calcineurin-like phosphoesterase" evidence="1">
    <location>
        <begin position="42"/>
        <end position="192"/>
    </location>
</feature>
<dbReference type="PANTHER" id="PTHR31302">
    <property type="entry name" value="TRANSMEMBRANE PROTEIN WITH METALLOPHOSPHOESTERASE DOMAIN-RELATED"/>
    <property type="match status" value="1"/>
</dbReference>
<keyword evidence="3" id="KW-1185">Reference proteome</keyword>
<dbReference type="Gene3D" id="3.60.21.10">
    <property type="match status" value="1"/>
</dbReference>
<dbReference type="InterPro" id="IPR051158">
    <property type="entry name" value="Metallophosphoesterase_sf"/>
</dbReference>
<accession>A0ABX4EKG5</accession>
<protein>
    <recommendedName>
        <fullName evidence="1">Calcineurin-like phosphoesterase domain-containing protein</fullName>
    </recommendedName>
</protein>
<dbReference type="InterPro" id="IPR029052">
    <property type="entry name" value="Metallo-depent_PP-like"/>
</dbReference>
<dbReference type="InterPro" id="IPR004843">
    <property type="entry name" value="Calcineurin-like_PHP"/>
</dbReference>
<evidence type="ECO:0000313" key="2">
    <source>
        <dbReference type="EMBL" id="OXS80299.1"/>
    </source>
</evidence>
<evidence type="ECO:0000313" key="3">
    <source>
        <dbReference type="Proteomes" id="UP000215545"/>
    </source>
</evidence>
<sequence length="254" mass="28435">MMAASPFAAAGIYMWKEAFRNHVKETVLADRRFPEKAPLALFFISDIHCRLVHPSIIRHVKGRADLVVIGGDLYEGGVNIKRIHENIERLSQIGPIFFVPGNNDYEIAFEKIAPIFSKWNVTMLKNQSVALSDDVFLLGTDDLSKGKSDKATLFDGVPSHAFKIICSHNPAFIRVLNQGDRVALLLSGHTHGGQIRLGRWGMYEKGRWRTVKGIHTLVSNGYGTTGVPLRLGARAETHLITICRPEEKIEILRR</sequence>
<gene>
    <name evidence="2" type="ORF">B1B05_02150</name>
</gene>
<comment type="caution">
    <text evidence="2">The sequence shown here is derived from an EMBL/GenBank/DDBJ whole genome shotgun (WGS) entry which is preliminary data.</text>
</comment>